<accession>A0A7W3MY38</accession>
<reference evidence="2 3" key="1">
    <citation type="submission" date="2020-08" db="EMBL/GenBank/DDBJ databases">
        <title>Sequencing the genomes of 1000 actinobacteria strains.</title>
        <authorList>
            <person name="Klenk H.-P."/>
        </authorList>
    </citation>
    <scope>NUCLEOTIDE SEQUENCE [LARGE SCALE GENOMIC DNA]</scope>
    <source>
        <strain evidence="2 3">DSM 45823</strain>
    </source>
</reference>
<keyword evidence="1" id="KW-0732">Signal</keyword>
<evidence type="ECO:0000313" key="3">
    <source>
        <dbReference type="Proteomes" id="UP000539313"/>
    </source>
</evidence>
<feature type="chain" id="PRO_5031126868" evidence="1">
    <location>
        <begin position="24"/>
        <end position="131"/>
    </location>
</feature>
<evidence type="ECO:0000256" key="1">
    <source>
        <dbReference type="SAM" id="SignalP"/>
    </source>
</evidence>
<gene>
    <name evidence="2" type="ORF">HNR21_002876</name>
</gene>
<dbReference type="Proteomes" id="UP000539313">
    <property type="component" value="Unassembled WGS sequence"/>
</dbReference>
<keyword evidence="3" id="KW-1185">Reference proteome</keyword>
<name>A0A7W3MY38_9ACTN</name>
<feature type="signal peptide" evidence="1">
    <location>
        <begin position="1"/>
        <end position="23"/>
    </location>
</feature>
<dbReference type="EMBL" id="JACJII010000001">
    <property type="protein sequence ID" value="MBA9003994.1"/>
    <property type="molecule type" value="Genomic_DNA"/>
</dbReference>
<evidence type="ECO:0000313" key="2">
    <source>
        <dbReference type="EMBL" id="MBA9003994.1"/>
    </source>
</evidence>
<sequence>MRYGVRRGGALRGSAAAAVLALAAVGAGGCAMFGGNTSEVCADSRRAVQEYVGRLNQVPANEPAQWKQVTEQLAGRLDTLADTAEDAALRKALKDESARLRTAAKALATGDAAPLNSTLAQTPGRLGGACE</sequence>
<organism evidence="2 3">
    <name type="scientific">Thermomonospora cellulosilytica</name>
    <dbReference type="NCBI Taxonomy" id="1411118"/>
    <lineage>
        <taxon>Bacteria</taxon>
        <taxon>Bacillati</taxon>
        <taxon>Actinomycetota</taxon>
        <taxon>Actinomycetes</taxon>
        <taxon>Streptosporangiales</taxon>
        <taxon>Thermomonosporaceae</taxon>
        <taxon>Thermomonospora</taxon>
    </lineage>
</organism>
<protein>
    <submittedName>
        <fullName evidence="2">Uncharacterized protein</fullName>
    </submittedName>
</protein>
<proteinExistence type="predicted"/>
<comment type="caution">
    <text evidence="2">The sequence shown here is derived from an EMBL/GenBank/DDBJ whole genome shotgun (WGS) entry which is preliminary data.</text>
</comment>
<dbReference type="PROSITE" id="PS51257">
    <property type="entry name" value="PROKAR_LIPOPROTEIN"/>
    <property type="match status" value="1"/>
</dbReference>
<dbReference type="RefSeq" id="WP_182705603.1">
    <property type="nucleotide sequence ID" value="NZ_JACJII010000001.1"/>
</dbReference>
<dbReference type="AlphaFoldDB" id="A0A7W3MY38"/>